<dbReference type="RefSeq" id="WP_034573894.1">
    <property type="nucleotide sequence ID" value="NZ_JRMP02000004.1"/>
</dbReference>
<keyword evidence="7" id="KW-0865">Zymogen</keyword>
<dbReference type="InterPro" id="IPR033177">
    <property type="entry name" value="PSD-B"/>
</dbReference>
<dbReference type="OrthoDB" id="9802030at2"/>
<evidence type="ECO:0000313" key="15">
    <source>
        <dbReference type="Proteomes" id="UP000029714"/>
    </source>
</evidence>
<name>A0A347VSW9_9HELI</name>
<evidence type="ECO:0000313" key="13">
    <source>
        <dbReference type="EMBL" id="MWV69343.1"/>
    </source>
</evidence>
<keyword evidence="9 14" id="KW-0456">Lyase</keyword>
<dbReference type="PANTHER" id="PTHR10067">
    <property type="entry name" value="PHOSPHATIDYLSERINE DECARBOXYLASE"/>
    <property type="match status" value="1"/>
</dbReference>
<reference evidence="14" key="3">
    <citation type="submission" date="2018-04" db="EMBL/GenBank/DDBJ databases">
        <authorList>
            <person name="Sheh A."/>
            <person name="Shen Z."/>
            <person name="Mannion A.J."/>
            <person name="Fox J.G."/>
        </authorList>
    </citation>
    <scope>NUCLEOTIDE SEQUENCE</scope>
    <source>
        <strain evidence="14">MIT 97-6194</strain>
    </source>
</reference>
<reference evidence="14 15" key="2">
    <citation type="journal article" date="2016" name="Infect. Immun.">
        <title>Helicobacter saguini, a Novel Helicobacter Isolated from Cotton-Top Tamarins with Ulcerative Colitis, Has Proinflammatory Properties and Induces Typhlocolitis and Dysplasia in Gnotobiotic IL-10-/- Mice.</title>
        <authorList>
            <person name="Shen Z."/>
            <person name="Mannion A."/>
            <person name="Whary M.T."/>
            <person name="Muthupalani S."/>
            <person name="Sheh A."/>
            <person name="Feng Y."/>
            <person name="Gong G."/>
            <person name="Vandamme P."/>
            <person name="Holcombe H.R."/>
            <person name="Paster B.J."/>
            <person name="Fox J.G."/>
        </authorList>
    </citation>
    <scope>NUCLEOTIDE SEQUENCE [LARGE SCALE GENOMIC DNA]</scope>
    <source>
        <strain evidence="14 15">MIT 97-6194</strain>
    </source>
</reference>
<dbReference type="PANTHER" id="PTHR10067:SF6">
    <property type="entry name" value="PHOSPHATIDYLSERINE DECARBOXYLASE PROENZYME, MITOCHONDRIAL"/>
    <property type="match status" value="1"/>
</dbReference>
<organism evidence="14 15">
    <name type="scientific">Helicobacter saguini</name>
    <dbReference type="NCBI Taxonomy" id="1548018"/>
    <lineage>
        <taxon>Bacteria</taxon>
        <taxon>Pseudomonadati</taxon>
        <taxon>Campylobacterota</taxon>
        <taxon>Epsilonproteobacteria</taxon>
        <taxon>Campylobacterales</taxon>
        <taxon>Helicobacteraceae</taxon>
        <taxon>Helicobacter</taxon>
    </lineage>
</organism>
<dbReference type="NCBIfam" id="TIGR00163">
    <property type="entry name" value="PS_decarb"/>
    <property type="match status" value="1"/>
</dbReference>
<dbReference type="AlphaFoldDB" id="A0A347VSW9"/>
<evidence type="ECO:0000313" key="16">
    <source>
        <dbReference type="Proteomes" id="UP000477070"/>
    </source>
</evidence>
<evidence type="ECO:0000256" key="6">
    <source>
        <dbReference type="ARBA" id="ARBA00023098"/>
    </source>
</evidence>
<dbReference type="EC" id="4.1.1.65" evidence="3"/>
<reference evidence="13 16" key="4">
    <citation type="submission" date="2019-12" db="EMBL/GenBank/DDBJ databases">
        <title>Multi-Generational Helicobacter saguini Isolates.</title>
        <authorList>
            <person name="Mannion A."/>
            <person name="Shen Z."/>
            <person name="Fox J.G."/>
        </authorList>
    </citation>
    <scope>NUCLEOTIDE SEQUENCE [LARGE SCALE GENOMIC DNA]</scope>
    <source>
        <strain evidence="13">16-048</strain>
        <strain evidence="16">16-048 (F4)</strain>
    </source>
</reference>
<comment type="caution">
    <text evidence="14">The sequence shown here is derived from an EMBL/GenBank/DDBJ whole genome shotgun (WGS) entry which is preliminary data.</text>
</comment>
<comment type="pathway">
    <text evidence="12">Phospholipid metabolism; phosphatidylethanolamine biosynthesis.</text>
</comment>
<dbReference type="Pfam" id="PF02666">
    <property type="entry name" value="PS_Dcarbxylase"/>
    <property type="match status" value="1"/>
</dbReference>
<dbReference type="GO" id="GO:0006646">
    <property type="term" value="P:phosphatidylethanolamine biosynthetic process"/>
    <property type="evidence" value="ECO:0007669"/>
    <property type="project" value="UniProtKB-UniPathway"/>
</dbReference>
<evidence type="ECO:0000256" key="7">
    <source>
        <dbReference type="ARBA" id="ARBA00023145"/>
    </source>
</evidence>
<gene>
    <name evidence="13" type="ORF">DCO61_04800</name>
    <name evidence="14" type="ORF">LS64_003550</name>
</gene>
<comment type="pathway">
    <text evidence="2">Lipid metabolism.</text>
</comment>
<dbReference type="Proteomes" id="UP000029714">
    <property type="component" value="Unassembled WGS sequence"/>
</dbReference>
<keyword evidence="11" id="KW-0670">Pyruvate</keyword>
<dbReference type="EMBL" id="JRMP02000004">
    <property type="protein sequence ID" value="TLD95002.1"/>
    <property type="molecule type" value="Genomic_DNA"/>
</dbReference>
<keyword evidence="4" id="KW-0444">Lipid biosynthesis</keyword>
<dbReference type="EMBL" id="QBIU01000001">
    <property type="protein sequence ID" value="MWV69343.1"/>
    <property type="molecule type" value="Genomic_DNA"/>
</dbReference>
<dbReference type="InterPro" id="IPR003817">
    <property type="entry name" value="PS_Dcarbxylase"/>
</dbReference>
<evidence type="ECO:0000256" key="3">
    <source>
        <dbReference type="ARBA" id="ARBA00012243"/>
    </source>
</evidence>
<keyword evidence="15" id="KW-1185">Reference proteome</keyword>
<evidence type="ECO:0000313" key="14">
    <source>
        <dbReference type="EMBL" id="TLD95002.1"/>
    </source>
</evidence>
<evidence type="ECO:0000256" key="5">
    <source>
        <dbReference type="ARBA" id="ARBA00022793"/>
    </source>
</evidence>
<evidence type="ECO:0000256" key="12">
    <source>
        <dbReference type="ARBA" id="ARBA00024326"/>
    </source>
</evidence>
<keyword evidence="5" id="KW-0210">Decarboxylase</keyword>
<reference evidence="14 15" key="1">
    <citation type="journal article" date="2014" name="Genome Announc.">
        <title>Draft genome sequences of eight enterohepatic helicobacter species isolated from both laboratory and wild rodents.</title>
        <authorList>
            <person name="Sheh A."/>
            <person name="Shen Z."/>
            <person name="Fox J.G."/>
        </authorList>
    </citation>
    <scope>NUCLEOTIDE SEQUENCE [LARGE SCALE GENOMIC DNA]</scope>
    <source>
        <strain evidence="14 15">MIT 97-6194</strain>
    </source>
</reference>
<dbReference type="GO" id="GO:0004609">
    <property type="term" value="F:phosphatidylserine decarboxylase activity"/>
    <property type="evidence" value="ECO:0007669"/>
    <property type="project" value="UniProtKB-EC"/>
</dbReference>
<comment type="cofactor">
    <cofactor evidence="1">
        <name>pyruvate</name>
        <dbReference type="ChEBI" id="CHEBI:15361"/>
    </cofactor>
</comment>
<keyword evidence="8" id="KW-0594">Phospholipid biosynthesis</keyword>
<accession>A0A347VSW9</accession>
<dbReference type="UniPathway" id="UPA00558"/>
<evidence type="ECO:0000256" key="8">
    <source>
        <dbReference type="ARBA" id="ARBA00023209"/>
    </source>
</evidence>
<evidence type="ECO:0000256" key="1">
    <source>
        <dbReference type="ARBA" id="ARBA00001928"/>
    </source>
</evidence>
<keyword evidence="6" id="KW-0443">Lipid metabolism</keyword>
<dbReference type="Proteomes" id="UP000477070">
    <property type="component" value="Unassembled WGS sequence"/>
</dbReference>
<protein>
    <recommendedName>
        <fullName evidence="3">phosphatidylserine decarboxylase</fullName>
        <ecNumber evidence="3">4.1.1.65</ecNumber>
    </recommendedName>
</protein>
<sequence length="280" mass="31913">MYFSNKFSRLFGILANYKFPKSVQIFINKFYVRLFKIDLSEFDNVKTYDSLNALFTRSLRIPRKIDSKDYNLVSPTDSLIIESGRVEDNKALQIKGKSYDVATLLGLNLKNAQNVTNINNVDSKDVANLNDYSYINLYLSPKDYHHYHAPCDVEILESRYFSGRLLPVNFPSLRKNDSLYNVNERVVLKMRLTHNNSIAFYVAVGALNVGKMRFLFDEKIQSNASLGDFVRVYESPFKLKAGDEIGTFEMGSTIVLIAKANFTKLANDVVKMGEEIGTLS</sequence>
<dbReference type="STRING" id="1548018.LS64_14150"/>
<evidence type="ECO:0000256" key="10">
    <source>
        <dbReference type="ARBA" id="ARBA00023264"/>
    </source>
</evidence>
<proteinExistence type="predicted"/>
<evidence type="ECO:0000256" key="9">
    <source>
        <dbReference type="ARBA" id="ARBA00023239"/>
    </source>
</evidence>
<evidence type="ECO:0000256" key="4">
    <source>
        <dbReference type="ARBA" id="ARBA00022516"/>
    </source>
</evidence>
<evidence type="ECO:0000256" key="2">
    <source>
        <dbReference type="ARBA" id="ARBA00005189"/>
    </source>
</evidence>
<evidence type="ECO:0000256" key="11">
    <source>
        <dbReference type="ARBA" id="ARBA00023317"/>
    </source>
</evidence>
<keyword evidence="10" id="KW-1208">Phospholipid metabolism</keyword>
<dbReference type="NCBIfam" id="NF003038">
    <property type="entry name" value="PRK03934.1"/>
    <property type="match status" value="1"/>
</dbReference>